<reference evidence="1 2" key="1">
    <citation type="submission" date="2022-02" db="EMBL/GenBank/DDBJ databases">
        <title>Paenibacillus sp. MBLB1776 Whole Genome Shotgun Sequencing.</title>
        <authorList>
            <person name="Hwang C.Y."/>
            <person name="Cho E.-S."/>
            <person name="Seo M.-J."/>
        </authorList>
    </citation>
    <scope>NUCLEOTIDE SEQUENCE [LARGE SCALE GENOMIC DNA]</scope>
    <source>
        <strain evidence="1 2">MBLB1776</strain>
    </source>
</reference>
<dbReference type="InterPro" id="IPR038056">
    <property type="entry name" value="YjbR-like_sf"/>
</dbReference>
<gene>
    <name evidence="1" type="ORF">MJA45_24855</name>
</gene>
<dbReference type="InterPro" id="IPR058532">
    <property type="entry name" value="YjbR/MT2646/Rv2570-like"/>
</dbReference>
<evidence type="ECO:0000313" key="1">
    <source>
        <dbReference type="EMBL" id="WNQ10812.1"/>
    </source>
</evidence>
<proteinExistence type="predicted"/>
<accession>A0AA96REF3</accession>
<dbReference type="Gene3D" id="3.90.1150.30">
    <property type="match status" value="1"/>
</dbReference>
<evidence type="ECO:0000313" key="2">
    <source>
        <dbReference type="Proteomes" id="UP001305702"/>
    </source>
</evidence>
<dbReference type="AlphaFoldDB" id="A0AA96REF3"/>
<dbReference type="Pfam" id="PF04237">
    <property type="entry name" value="YjbR"/>
    <property type="match status" value="1"/>
</dbReference>
<keyword evidence="1" id="KW-0238">DNA-binding</keyword>
<dbReference type="Proteomes" id="UP001305702">
    <property type="component" value="Chromosome"/>
</dbReference>
<sequence length="119" mass="13772">MFQTAGHEIARRIALSLPEVVEGTSYRTPAFKVGDKLIARFHQDGETLVLQMKEETREIWLMTRPEAFYLTEHYRNYDYILVRLSVVGEQELEEVIRNAWREAVPKGLRENGAGNFSGE</sequence>
<dbReference type="EMBL" id="CP130318">
    <property type="protein sequence ID" value="WNQ10812.1"/>
    <property type="molecule type" value="Genomic_DNA"/>
</dbReference>
<organism evidence="1 2">
    <name type="scientific">Paenibacillus aurantius</name>
    <dbReference type="NCBI Taxonomy" id="2918900"/>
    <lineage>
        <taxon>Bacteria</taxon>
        <taxon>Bacillati</taxon>
        <taxon>Bacillota</taxon>
        <taxon>Bacilli</taxon>
        <taxon>Bacillales</taxon>
        <taxon>Paenibacillaceae</taxon>
        <taxon>Paenibacillus</taxon>
    </lineage>
</organism>
<name>A0AA96REF3_9BACL</name>
<keyword evidence="2" id="KW-1185">Reference proteome</keyword>
<dbReference type="GO" id="GO:0003677">
    <property type="term" value="F:DNA binding"/>
    <property type="evidence" value="ECO:0007669"/>
    <property type="project" value="UniProtKB-KW"/>
</dbReference>
<dbReference type="KEGG" id="paun:MJA45_24855"/>
<dbReference type="SUPFAM" id="SSF142906">
    <property type="entry name" value="YjbR-like"/>
    <property type="match status" value="1"/>
</dbReference>
<protein>
    <submittedName>
        <fullName evidence="1">MmcQ/YjbR family DNA-binding protein</fullName>
    </submittedName>
</protein>
<dbReference type="RefSeq" id="WP_315604586.1">
    <property type="nucleotide sequence ID" value="NZ_CP130318.1"/>
</dbReference>